<accession>A0AA38Q315</accession>
<name>A0AA38Q315_9AGAR</name>
<evidence type="ECO:0000313" key="1">
    <source>
        <dbReference type="EMBL" id="KAJ3985966.1"/>
    </source>
</evidence>
<evidence type="ECO:0000313" key="2">
    <source>
        <dbReference type="Proteomes" id="UP001163850"/>
    </source>
</evidence>
<gene>
    <name evidence="1" type="ORF">F5890DRAFT_1506586</name>
</gene>
<dbReference type="Proteomes" id="UP001163850">
    <property type="component" value="Unassembled WGS sequence"/>
</dbReference>
<dbReference type="AlphaFoldDB" id="A0AA38Q315"/>
<protein>
    <submittedName>
        <fullName evidence="1">Uncharacterized protein</fullName>
    </submittedName>
</protein>
<comment type="caution">
    <text evidence="1">The sequence shown here is derived from an EMBL/GenBank/DDBJ whole genome shotgun (WGS) entry which is preliminary data.</text>
</comment>
<organism evidence="1 2">
    <name type="scientific">Lentinula detonsa</name>
    <dbReference type="NCBI Taxonomy" id="2804962"/>
    <lineage>
        <taxon>Eukaryota</taxon>
        <taxon>Fungi</taxon>
        <taxon>Dikarya</taxon>
        <taxon>Basidiomycota</taxon>
        <taxon>Agaricomycotina</taxon>
        <taxon>Agaricomycetes</taxon>
        <taxon>Agaricomycetidae</taxon>
        <taxon>Agaricales</taxon>
        <taxon>Marasmiineae</taxon>
        <taxon>Omphalotaceae</taxon>
        <taxon>Lentinula</taxon>
    </lineage>
</organism>
<feature type="non-terminal residue" evidence="1">
    <location>
        <position position="1"/>
    </location>
</feature>
<dbReference type="EMBL" id="MU801950">
    <property type="protein sequence ID" value="KAJ3985966.1"/>
    <property type="molecule type" value="Genomic_DNA"/>
</dbReference>
<reference evidence="1" key="1">
    <citation type="submission" date="2022-08" db="EMBL/GenBank/DDBJ databases">
        <authorList>
            <consortium name="DOE Joint Genome Institute"/>
            <person name="Min B."/>
            <person name="Riley R."/>
            <person name="Sierra-Patev S."/>
            <person name="Naranjo-Ortiz M."/>
            <person name="Looney B."/>
            <person name="Konkel Z."/>
            <person name="Slot J.C."/>
            <person name="Sakamoto Y."/>
            <person name="Steenwyk J.L."/>
            <person name="Rokas A."/>
            <person name="Carro J."/>
            <person name="Camarero S."/>
            <person name="Ferreira P."/>
            <person name="Molpeceres G."/>
            <person name="Ruiz-Duenas F.J."/>
            <person name="Serrano A."/>
            <person name="Henrissat B."/>
            <person name="Drula E."/>
            <person name="Hughes K.W."/>
            <person name="Mata J.L."/>
            <person name="Ishikawa N.K."/>
            <person name="Vargas-Isla R."/>
            <person name="Ushijima S."/>
            <person name="Smith C.A."/>
            <person name="Ahrendt S."/>
            <person name="Andreopoulos W."/>
            <person name="He G."/>
            <person name="Labutti K."/>
            <person name="Lipzen A."/>
            <person name="Ng V."/>
            <person name="Sandor L."/>
            <person name="Barry K."/>
            <person name="Martinez A.T."/>
            <person name="Xiao Y."/>
            <person name="Gibbons J.G."/>
            <person name="Terashima K."/>
            <person name="Hibbett D.S."/>
            <person name="Grigoriev I.V."/>
        </authorList>
    </citation>
    <scope>NUCLEOTIDE SEQUENCE</scope>
    <source>
        <strain evidence="1">TFB7829</strain>
    </source>
</reference>
<proteinExistence type="predicted"/>
<sequence>MDMMPRNTGEEPPQPPKIALPRFEQTGSFGALARNFDINGDAAHNARAANDINNSVNNLNAHPVSTDFNNNYSGATRYNGPHNDYKGSNHYNGAHSMSLLRLKSMAICMLTVIDDYKGSTNYNGTHSTPLFRPDDIRRSSADNLNREQGAAQLRRCVENFLAARFPGKGLMSDLADTLINAGWVRETLAESEWGDIKDDYKGSGWTAPEFVLLRKICKEWV</sequence>